<dbReference type="PANTHER" id="PTHR43713:SF3">
    <property type="entry name" value="GLUTAMATE-1-SEMIALDEHYDE 2,1-AMINOMUTASE 1, CHLOROPLASTIC-RELATED"/>
    <property type="match status" value="1"/>
</dbReference>
<keyword evidence="2 3" id="KW-0663">Pyridoxal phosphate</keyword>
<protein>
    <submittedName>
        <fullName evidence="4">Aminotransferase class III-fold pyridoxal phosphate-dependent enzyme</fullName>
    </submittedName>
</protein>
<evidence type="ECO:0000256" key="3">
    <source>
        <dbReference type="RuleBase" id="RU003560"/>
    </source>
</evidence>
<dbReference type="Pfam" id="PF00202">
    <property type="entry name" value="Aminotran_3"/>
    <property type="match status" value="1"/>
</dbReference>
<evidence type="ECO:0000313" key="5">
    <source>
        <dbReference type="Proteomes" id="UP001602119"/>
    </source>
</evidence>
<dbReference type="InterPro" id="IPR005814">
    <property type="entry name" value="Aminotrans_3"/>
</dbReference>
<gene>
    <name evidence="4" type="ORF">ACFY05_23050</name>
</gene>
<sequence>MTIQDLVADLLTQQWVIDLFTELSERQRRSTEIAGRVRERSASNHVFWPFHAPQFPLVTAEASGGRILDADGNSYLDSHLGFGAQALFGHNPPRVVEFVRDRLARGTGNGYLNPIEDDLVGLLGEFVPHCEKFAFLNSGTDATNAAIRLARAHTGRRLVAKFEGALHGVHDIAAHNTAFWYHGHPVEPFPEIGPDGVAPLPALTGVAPASAAELLVLPNDAEAALDLVERRRDELACVIGEAVSSSFPFAERTVPVVRRVAERCRELDVPFVLDEVLTGFRFGAAGAAGRFGIPADLYTYGKVVSGLGIPMSVVGGRADLLDHMQTSGLPLTDIGRKTCVQTTHAGNHLALAASFASLSLLREAGDAYYERTRAKVARVQERLAAFRAETGIPLRLLGFGDFIGSFGFVAEDSYDDYRTFAAAVNPVGLFLLTLMLRRRGVYTLSLPMFFTGDAHDDADIDELCAAVTDSALELSKHGFPFILS</sequence>
<dbReference type="PANTHER" id="PTHR43713">
    <property type="entry name" value="GLUTAMATE-1-SEMIALDEHYDE 2,1-AMINOMUTASE"/>
    <property type="match status" value="1"/>
</dbReference>
<dbReference type="InterPro" id="IPR015421">
    <property type="entry name" value="PyrdxlP-dep_Trfase_major"/>
</dbReference>
<dbReference type="InterPro" id="IPR015424">
    <property type="entry name" value="PyrdxlP-dep_Trfase"/>
</dbReference>
<dbReference type="SUPFAM" id="SSF53383">
    <property type="entry name" value="PLP-dependent transferases"/>
    <property type="match status" value="1"/>
</dbReference>
<dbReference type="GO" id="GO:0008483">
    <property type="term" value="F:transaminase activity"/>
    <property type="evidence" value="ECO:0007669"/>
    <property type="project" value="UniProtKB-KW"/>
</dbReference>
<comment type="cofactor">
    <cofactor evidence="1">
        <name>pyridoxal 5'-phosphate</name>
        <dbReference type="ChEBI" id="CHEBI:597326"/>
    </cofactor>
</comment>
<accession>A0ABW6V8T7</accession>
<dbReference type="Proteomes" id="UP001602119">
    <property type="component" value="Unassembled WGS sequence"/>
</dbReference>
<keyword evidence="5" id="KW-1185">Reference proteome</keyword>
<evidence type="ECO:0000256" key="1">
    <source>
        <dbReference type="ARBA" id="ARBA00001933"/>
    </source>
</evidence>
<dbReference type="InterPro" id="IPR049704">
    <property type="entry name" value="Aminotrans_3_PPA_site"/>
</dbReference>
<dbReference type="PROSITE" id="PS00600">
    <property type="entry name" value="AA_TRANSFER_CLASS_3"/>
    <property type="match status" value="1"/>
</dbReference>
<dbReference type="Gene3D" id="3.90.1150.10">
    <property type="entry name" value="Aspartate Aminotransferase, domain 1"/>
    <property type="match status" value="1"/>
</dbReference>
<name>A0ABW6V8T7_MICFU</name>
<evidence type="ECO:0000313" key="4">
    <source>
        <dbReference type="EMBL" id="MFF4775736.1"/>
    </source>
</evidence>
<keyword evidence="4" id="KW-0032">Aminotransferase</keyword>
<comment type="caution">
    <text evidence="4">The sequence shown here is derived from an EMBL/GenBank/DDBJ whole genome shotgun (WGS) entry which is preliminary data.</text>
</comment>
<proteinExistence type="inferred from homology"/>
<dbReference type="RefSeq" id="WP_387343952.1">
    <property type="nucleotide sequence ID" value="NZ_JBIAXI010000014.1"/>
</dbReference>
<dbReference type="InterPro" id="IPR015422">
    <property type="entry name" value="PyrdxlP-dep_Trfase_small"/>
</dbReference>
<organism evidence="4 5">
    <name type="scientific">Microtetraspora fusca</name>
    <dbReference type="NCBI Taxonomy" id="1997"/>
    <lineage>
        <taxon>Bacteria</taxon>
        <taxon>Bacillati</taxon>
        <taxon>Actinomycetota</taxon>
        <taxon>Actinomycetes</taxon>
        <taxon>Streptosporangiales</taxon>
        <taxon>Streptosporangiaceae</taxon>
        <taxon>Microtetraspora</taxon>
    </lineage>
</organism>
<dbReference type="Gene3D" id="3.40.640.10">
    <property type="entry name" value="Type I PLP-dependent aspartate aminotransferase-like (Major domain)"/>
    <property type="match status" value="1"/>
</dbReference>
<dbReference type="EMBL" id="JBIAXI010000014">
    <property type="protein sequence ID" value="MFF4775736.1"/>
    <property type="molecule type" value="Genomic_DNA"/>
</dbReference>
<comment type="similarity">
    <text evidence="3">Belongs to the class-III pyridoxal-phosphate-dependent aminotransferase family.</text>
</comment>
<reference evidence="4 5" key="1">
    <citation type="submission" date="2024-10" db="EMBL/GenBank/DDBJ databases">
        <title>The Natural Products Discovery Center: Release of the First 8490 Sequenced Strains for Exploring Actinobacteria Biosynthetic Diversity.</title>
        <authorList>
            <person name="Kalkreuter E."/>
            <person name="Kautsar S.A."/>
            <person name="Yang D."/>
            <person name="Bader C.D."/>
            <person name="Teijaro C.N."/>
            <person name="Fluegel L."/>
            <person name="Davis C.M."/>
            <person name="Simpson J.R."/>
            <person name="Lauterbach L."/>
            <person name="Steele A.D."/>
            <person name="Gui C."/>
            <person name="Meng S."/>
            <person name="Li G."/>
            <person name="Viehrig K."/>
            <person name="Ye F."/>
            <person name="Su P."/>
            <person name="Kiefer A.F."/>
            <person name="Nichols A."/>
            <person name="Cepeda A.J."/>
            <person name="Yan W."/>
            <person name="Fan B."/>
            <person name="Jiang Y."/>
            <person name="Adhikari A."/>
            <person name="Zheng C.-J."/>
            <person name="Schuster L."/>
            <person name="Cowan T.M."/>
            <person name="Smanski M.J."/>
            <person name="Chevrette M.G."/>
            <person name="De Carvalho L.P.S."/>
            <person name="Shen B."/>
        </authorList>
    </citation>
    <scope>NUCLEOTIDE SEQUENCE [LARGE SCALE GENOMIC DNA]</scope>
    <source>
        <strain evidence="4 5">NPDC001281</strain>
    </source>
</reference>
<evidence type="ECO:0000256" key="2">
    <source>
        <dbReference type="ARBA" id="ARBA00022898"/>
    </source>
</evidence>
<keyword evidence="4" id="KW-0808">Transferase</keyword>